<dbReference type="AlphaFoldDB" id="A0A5J4WBP3"/>
<sequence>MPRAFAMLQKISNISARAYFQASFPNQPNMWKKIAFIERISHCFPNSQRRVPYDGLSIGGYTRVVECVGPQDLIIISFGDSECERNALLSIGNLLSPTARLKQIKLVERPSMDQLLCQLEMIQRNFHYIAVHEGSLDIMLQIPAICANTGKINENQLKF</sequence>
<organism evidence="1 2">
    <name type="scientific">Streblomastix strix</name>
    <dbReference type="NCBI Taxonomy" id="222440"/>
    <lineage>
        <taxon>Eukaryota</taxon>
        <taxon>Metamonada</taxon>
        <taxon>Preaxostyla</taxon>
        <taxon>Oxymonadida</taxon>
        <taxon>Streblomastigidae</taxon>
        <taxon>Streblomastix</taxon>
    </lineage>
</organism>
<gene>
    <name evidence="1" type="ORF">EZS28_012386</name>
</gene>
<evidence type="ECO:0000313" key="1">
    <source>
        <dbReference type="EMBL" id="KAA6392086.1"/>
    </source>
</evidence>
<comment type="caution">
    <text evidence="1">The sequence shown here is derived from an EMBL/GenBank/DDBJ whole genome shotgun (WGS) entry which is preliminary data.</text>
</comment>
<dbReference type="Proteomes" id="UP000324800">
    <property type="component" value="Unassembled WGS sequence"/>
</dbReference>
<accession>A0A5J4WBP3</accession>
<dbReference type="PANTHER" id="PTHR38899:SF1">
    <property type="entry name" value="PROTEIN KINASE"/>
    <property type="match status" value="1"/>
</dbReference>
<dbReference type="EMBL" id="SNRW01002663">
    <property type="protein sequence ID" value="KAA6392086.1"/>
    <property type="molecule type" value="Genomic_DNA"/>
</dbReference>
<reference evidence="1 2" key="1">
    <citation type="submission" date="2019-03" db="EMBL/GenBank/DDBJ databases">
        <title>Single cell metagenomics reveals metabolic interactions within the superorganism composed of flagellate Streblomastix strix and complex community of Bacteroidetes bacteria on its surface.</title>
        <authorList>
            <person name="Treitli S.C."/>
            <person name="Kolisko M."/>
            <person name="Husnik F."/>
            <person name="Keeling P."/>
            <person name="Hampl V."/>
        </authorList>
    </citation>
    <scope>NUCLEOTIDE SEQUENCE [LARGE SCALE GENOMIC DNA]</scope>
    <source>
        <strain evidence="1">ST1C</strain>
    </source>
</reference>
<evidence type="ECO:0000313" key="2">
    <source>
        <dbReference type="Proteomes" id="UP000324800"/>
    </source>
</evidence>
<protein>
    <submittedName>
        <fullName evidence="1">Uncharacterized protein</fullName>
    </submittedName>
</protein>
<dbReference type="OrthoDB" id="166018at2759"/>
<name>A0A5J4WBP3_9EUKA</name>
<dbReference type="PANTHER" id="PTHR38899">
    <property type="entry name" value="DOMAIN OOKINETE PROTEIN, PUTATIVE-RELATED"/>
    <property type="match status" value="1"/>
</dbReference>
<proteinExistence type="predicted"/>